<reference evidence="3" key="2">
    <citation type="submission" date="2020-02" db="EMBL/GenBank/DDBJ databases">
        <authorList>
            <consortium name="NCBI Pathogen Detection Project"/>
        </authorList>
    </citation>
    <scope>NUCLEOTIDE SEQUENCE</scope>
    <source>
        <strain evidence="3">MA.CK_00/00002125</strain>
    </source>
</reference>
<feature type="domain" description="HTH cro/C1-type" evidence="2">
    <location>
        <begin position="13"/>
        <end position="67"/>
    </location>
</feature>
<dbReference type="CDD" id="cd00093">
    <property type="entry name" value="HTH_XRE"/>
    <property type="match status" value="1"/>
</dbReference>
<sequence length="102" mass="11202">MRMANPPHPGEIIADVLDDLNIGIREFARALDVAPSTVQRLISGQAAISPEMAVKLAAVIGSTSDMWLRLQSAYSLEKAEREVDVSHLTQLYRPEPLSTRTC</sequence>
<accession>A0A756I6K5</accession>
<dbReference type="SMART" id="SM00530">
    <property type="entry name" value="HTH_XRE"/>
    <property type="match status" value="1"/>
</dbReference>
<comment type="caution">
    <text evidence="3">The sequence shown here is derived from an EMBL/GenBank/DDBJ whole genome shotgun (WGS) entry which is preliminary data.</text>
</comment>
<dbReference type="PROSITE" id="PS50943">
    <property type="entry name" value="HTH_CROC1"/>
    <property type="match status" value="1"/>
</dbReference>
<organism evidence="3">
    <name type="scientific">Salmonella enterica</name>
    <name type="common">Salmonella choleraesuis</name>
    <dbReference type="NCBI Taxonomy" id="28901"/>
    <lineage>
        <taxon>Bacteria</taxon>
        <taxon>Pseudomonadati</taxon>
        <taxon>Pseudomonadota</taxon>
        <taxon>Gammaproteobacteria</taxon>
        <taxon>Enterobacterales</taxon>
        <taxon>Enterobacteriaceae</taxon>
        <taxon>Salmonella</taxon>
    </lineage>
</organism>
<name>A0A756I6K5_SALER</name>
<dbReference type="PANTHER" id="PTHR36924:SF1">
    <property type="entry name" value="ANTITOXIN HIGA-1"/>
    <property type="match status" value="1"/>
</dbReference>
<dbReference type="Gene3D" id="1.10.260.40">
    <property type="entry name" value="lambda repressor-like DNA-binding domains"/>
    <property type="match status" value="1"/>
</dbReference>
<evidence type="ECO:0000256" key="1">
    <source>
        <dbReference type="ARBA" id="ARBA00023125"/>
    </source>
</evidence>
<evidence type="ECO:0000259" key="2">
    <source>
        <dbReference type="PROSITE" id="PS50943"/>
    </source>
</evidence>
<dbReference type="NCBIfam" id="TIGR02607">
    <property type="entry name" value="antidote_HigA"/>
    <property type="match status" value="1"/>
</dbReference>
<dbReference type="InterPro" id="IPR001387">
    <property type="entry name" value="Cro/C1-type_HTH"/>
</dbReference>
<dbReference type="InterPro" id="IPR010982">
    <property type="entry name" value="Lambda_DNA-bd_dom_sf"/>
</dbReference>
<dbReference type="AlphaFoldDB" id="A0A756I6K5"/>
<keyword evidence="1" id="KW-0238">DNA-binding</keyword>
<reference evidence="3" key="1">
    <citation type="journal article" date="2018" name="Genome Biol.">
        <title>SKESA: strategic k-mer extension for scrupulous assemblies.</title>
        <authorList>
            <person name="Souvorov A."/>
            <person name="Agarwala R."/>
            <person name="Lipman D.J."/>
        </authorList>
    </citation>
    <scope>NUCLEOTIDE SEQUENCE</scope>
    <source>
        <strain evidence="3">MA.CK_00/00002125</strain>
    </source>
</reference>
<dbReference type="Pfam" id="PF01381">
    <property type="entry name" value="HTH_3"/>
    <property type="match status" value="1"/>
</dbReference>
<proteinExistence type="predicted"/>
<dbReference type="SUPFAM" id="SSF47413">
    <property type="entry name" value="lambda repressor-like DNA-binding domains"/>
    <property type="match status" value="1"/>
</dbReference>
<dbReference type="PANTHER" id="PTHR36924">
    <property type="entry name" value="ANTITOXIN HIGA-1"/>
    <property type="match status" value="1"/>
</dbReference>
<protein>
    <submittedName>
        <fullName evidence="3">HigA family addiction module antidote protein</fullName>
    </submittedName>
</protein>
<dbReference type="InterPro" id="IPR013430">
    <property type="entry name" value="Toxin_antidote_HigA"/>
</dbReference>
<dbReference type="GO" id="GO:0003677">
    <property type="term" value="F:DNA binding"/>
    <property type="evidence" value="ECO:0007669"/>
    <property type="project" value="UniProtKB-KW"/>
</dbReference>
<gene>
    <name evidence="3" type="ORF">G8O67_005388</name>
</gene>
<dbReference type="EMBL" id="DAAWYJ010000054">
    <property type="protein sequence ID" value="HAG0017968.1"/>
    <property type="molecule type" value="Genomic_DNA"/>
</dbReference>
<evidence type="ECO:0000313" key="3">
    <source>
        <dbReference type="EMBL" id="HAG0017968.1"/>
    </source>
</evidence>